<evidence type="ECO:0000313" key="3">
    <source>
        <dbReference type="EMBL" id="TPH14037.1"/>
    </source>
</evidence>
<dbReference type="EMBL" id="SAWY01000027">
    <property type="protein sequence ID" value="TPH14037.1"/>
    <property type="molecule type" value="Genomic_DNA"/>
</dbReference>
<name>A0A502L0L3_9GAMM</name>
<organism evidence="3 4">
    <name type="scientific">Litorilituus lipolyticus</name>
    <dbReference type="NCBI Taxonomy" id="2491017"/>
    <lineage>
        <taxon>Bacteria</taxon>
        <taxon>Pseudomonadati</taxon>
        <taxon>Pseudomonadota</taxon>
        <taxon>Gammaproteobacteria</taxon>
        <taxon>Alteromonadales</taxon>
        <taxon>Colwelliaceae</taxon>
        <taxon>Litorilituus</taxon>
    </lineage>
</organism>
<comment type="caution">
    <text evidence="3">The sequence shown here is derived from an EMBL/GenBank/DDBJ whole genome shotgun (WGS) entry which is preliminary data.</text>
</comment>
<dbReference type="NCBIfam" id="NF038118">
    <property type="entry name" value="PEP_CTERM_CCXG"/>
    <property type="match status" value="1"/>
</dbReference>
<dbReference type="OrthoDB" id="6388934at2"/>
<dbReference type="AlphaFoldDB" id="A0A502L0L3"/>
<gene>
    <name evidence="3" type="ORF">EPA86_13100</name>
</gene>
<accession>A0A502L0L3</accession>
<dbReference type="InterPro" id="IPR013424">
    <property type="entry name" value="Ice-binding_C"/>
</dbReference>
<evidence type="ECO:0000259" key="2">
    <source>
        <dbReference type="Pfam" id="PF07589"/>
    </source>
</evidence>
<keyword evidence="4" id="KW-1185">Reference proteome</keyword>
<dbReference type="NCBIfam" id="TIGR02595">
    <property type="entry name" value="PEP_CTERM"/>
    <property type="match status" value="1"/>
</dbReference>
<feature type="chain" id="PRO_5021361294" evidence="1">
    <location>
        <begin position="28"/>
        <end position="211"/>
    </location>
</feature>
<proteinExistence type="predicted"/>
<dbReference type="Proteomes" id="UP000315303">
    <property type="component" value="Unassembled WGS sequence"/>
</dbReference>
<keyword evidence="1" id="KW-0732">Signal</keyword>
<dbReference type="Pfam" id="PF07589">
    <property type="entry name" value="PEP-CTERM"/>
    <property type="match status" value="1"/>
</dbReference>
<sequence length="211" mass="23483">MENVVMNFKNIKLMCASLLLICSNASATLMTFETRDLNHDAVNHGINKLDYAGSWLAQSSDINSVELFDFTMIKSGNDRISHLQIDLSIDRDLANWFFELGLDAGFGAAVYLDGNLVANRTDDLWWGYNWNSSDVFTVALNGLTRENKVVDIYWGEHCCNGASSIRFKSDVSEWNNLSSTNLANASIPEPTSIALIAMGLLGLVNRKRFSK</sequence>
<evidence type="ECO:0000313" key="4">
    <source>
        <dbReference type="Proteomes" id="UP000315303"/>
    </source>
</evidence>
<protein>
    <submittedName>
        <fullName evidence="3">PEP-CTERM sorting domain-containing protein</fullName>
    </submittedName>
</protein>
<evidence type="ECO:0000256" key="1">
    <source>
        <dbReference type="SAM" id="SignalP"/>
    </source>
</evidence>
<reference evidence="3 4" key="1">
    <citation type="submission" date="2019-01" db="EMBL/GenBank/DDBJ databases">
        <title>Litorilituus lipolytica sp. nov., isolated from intertidal sand of the Yellow Sea in China.</title>
        <authorList>
            <person name="Liu A."/>
        </authorList>
    </citation>
    <scope>NUCLEOTIDE SEQUENCE [LARGE SCALE GENOMIC DNA]</scope>
    <source>
        <strain evidence="3 4">RZ04</strain>
    </source>
</reference>
<feature type="domain" description="Ice-binding protein C-terminal" evidence="2">
    <location>
        <begin position="186"/>
        <end position="208"/>
    </location>
</feature>
<feature type="signal peptide" evidence="1">
    <location>
        <begin position="1"/>
        <end position="27"/>
    </location>
</feature>